<sequence length="42" mass="4584">MQVCFCVFSKNKSLFLKSTLIAIAYNLIKSDGNKLGTCANAK</sequence>
<gene>
    <name evidence="1" type="ORF">PARC_a1984</name>
</gene>
<reference evidence="1 2" key="1">
    <citation type="journal article" date="2012" name="J. Bacteriol.">
        <title>Genome sequences of type strains of seven species of the marine bacterium Pseudoalteromonas.</title>
        <authorList>
            <person name="Xie B.B."/>
            <person name="Shu Y.L."/>
            <person name="Qin Q.L."/>
            <person name="Rong J.C."/>
            <person name="Zhang X.Y."/>
            <person name="Chen X.L."/>
            <person name="Shi M."/>
            <person name="He H.L."/>
            <person name="Zhou B.C."/>
            <person name="Zhang Y.Z."/>
        </authorList>
    </citation>
    <scope>NUCLEOTIDE SEQUENCE [LARGE SCALE GENOMIC DNA]</scope>
    <source>
        <strain evidence="1 2">A 37-1-2</strain>
    </source>
</reference>
<dbReference type="KEGG" id="part:PARC_a1984"/>
<proteinExistence type="predicted"/>
<protein>
    <submittedName>
        <fullName evidence="1">Uncharacterized protein</fullName>
    </submittedName>
</protein>
<dbReference type="AlphaFoldDB" id="A0A290S699"/>
<evidence type="ECO:0000313" key="1">
    <source>
        <dbReference type="EMBL" id="ATC86531.1"/>
    </source>
</evidence>
<dbReference type="EMBL" id="CP011025">
    <property type="protein sequence ID" value="ATC86531.1"/>
    <property type="molecule type" value="Genomic_DNA"/>
</dbReference>
<accession>A0A290S699</accession>
<name>A0A290S699_9GAMM</name>
<evidence type="ECO:0000313" key="2">
    <source>
        <dbReference type="Proteomes" id="UP000016505"/>
    </source>
</evidence>
<organism evidence="1 2">
    <name type="scientific">Pseudoalteromonas arctica A 37-1-2</name>
    <dbReference type="NCBI Taxonomy" id="1117313"/>
    <lineage>
        <taxon>Bacteria</taxon>
        <taxon>Pseudomonadati</taxon>
        <taxon>Pseudomonadota</taxon>
        <taxon>Gammaproteobacteria</taxon>
        <taxon>Alteromonadales</taxon>
        <taxon>Pseudoalteromonadaceae</taxon>
        <taxon>Pseudoalteromonas</taxon>
    </lineage>
</organism>
<dbReference type="Proteomes" id="UP000016505">
    <property type="component" value="Chromosome I"/>
</dbReference>